<evidence type="ECO:0000313" key="2">
    <source>
        <dbReference type="RefSeq" id="XP_075088553.1"/>
    </source>
</evidence>
<dbReference type="RefSeq" id="XP_075088553.1">
    <property type="nucleotide sequence ID" value="XM_075232452.1"/>
</dbReference>
<name>A0AC58SU92_TOBAC</name>
<proteinExistence type="predicted"/>
<evidence type="ECO:0000313" key="1">
    <source>
        <dbReference type="Proteomes" id="UP000790787"/>
    </source>
</evidence>
<organism evidence="1 2">
    <name type="scientific">Nicotiana tabacum</name>
    <name type="common">Common tobacco</name>
    <dbReference type="NCBI Taxonomy" id="4097"/>
    <lineage>
        <taxon>Eukaryota</taxon>
        <taxon>Viridiplantae</taxon>
        <taxon>Streptophyta</taxon>
        <taxon>Embryophyta</taxon>
        <taxon>Tracheophyta</taxon>
        <taxon>Spermatophyta</taxon>
        <taxon>Magnoliopsida</taxon>
        <taxon>eudicotyledons</taxon>
        <taxon>Gunneridae</taxon>
        <taxon>Pentapetalae</taxon>
        <taxon>asterids</taxon>
        <taxon>lamiids</taxon>
        <taxon>Solanales</taxon>
        <taxon>Solanaceae</taxon>
        <taxon>Nicotianoideae</taxon>
        <taxon>Nicotianeae</taxon>
        <taxon>Nicotiana</taxon>
    </lineage>
</organism>
<dbReference type="Proteomes" id="UP000790787">
    <property type="component" value="Chromosome 16"/>
</dbReference>
<reference evidence="2" key="2">
    <citation type="submission" date="2025-08" db="UniProtKB">
        <authorList>
            <consortium name="RefSeq"/>
        </authorList>
    </citation>
    <scope>IDENTIFICATION</scope>
    <source>
        <tissue evidence="2">Leaf</tissue>
    </source>
</reference>
<reference evidence="1" key="1">
    <citation type="journal article" date="2014" name="Nat. Commun.">
        <title>The tobacco genome sequence and its comparison with those of tomato and potato.</title>
        <authorList>
            <person name="Sierro N."/>
            <person name="Battey J.N."/>
            <person name="Ouadi S."/>
            <person name="Bakaher N."/>
            <person name="Bovet L."/>
            <person name="Willig A."/>
            <person name="Goepfert S."/>
            <person name="Peitsch M.C."/>
            <person name="Ivanov N.V."/>
        </authorList>
    </citation>
    <scope>NUCLEOTIDE SEQUENCE [LARGE SCALE GENOMIC DNA]</scope>
</reference>
<accession>A0AC58SU92</accession>
<keyword evidence="1" id="KW-1185">Reference proteome</keyword>
<gene>
    <name evidence="2" type="primary">LOC142170520</name>
</gene>
<sequence>MVDAFVSFAVEKLGDFLIQEVALRRSLRENVQWLRNELLFMQSFFKDAEEKQVEDQRVQQWIFEISSIANDTVAILETYSSTNVAIKGSTNDGFASRLKSCACICRKETKLYNVGKEIQSLKTRIMDISRKRETYGIRNIDIIAGEGPSNRSNNRSALVRTLRRTTSYADDQDQIFVGFQEVIERFLAELLKEEPRRSVISIYGMGGIGKTTLARNLYNSPSLITSFPTRAWICVSQEFNTPDLLRNIIKSIQGCTKEILDLLEKMTERDLESYLRDLLKDRKYLLVVDDVWHKEAWESLKRAFPDSKNGCRVIITTRKEDVAESADEKGFAYKLRFLGQEESWDLFCKKLRHVGKFDNIGWSPAMEGIANEMVERCGGLPLAIVVLSGLLSHKKGLVEWKKVKAHLWRHMQNNSIEISHILSLSYNDLSTEIKQCFLYFGIFPEDSVINTEKLMCLWMAEGFIPRVGERMEDVAEDFLNELVRRSLIQVAKTFWEKIIGCRIHDLLRDLAVKKATEVNLFDIYDPRKHSVPLSRHRHAIHAQAQRYLSLDFSTLKLRTLLFFDVEIGSQDSKKFTSYCNMFQHLYVLDLERIRFTQPALPDAIGNLVHLKFLGLLGANDFKLPPTIGKLKNLQTLQVLNPDRSSCILPPQMSNLINLRHLIARYEGAVQLSKLTSLQTLKYIRCDRLKDDGAVGLLNLQELVMEKVMNSYSLNAIGSLKSLRTLMLGCEYGEPFPPLEPLSSCQNLNKLWLHGKIEKLPLSDQFPKSITMMVLWNSGLVEDPMPILGMLSNLRNLDLVDAYEGKEITCNNDSFGQLEFLRLLKLRGLERWHLAATAMPLLKGFGILGCPKLQEIPKRMKHVALLEIMKMETEVRYRCPGFYI</sequence>
<protein>
    <submittedName>
        <fullName evidence="2">Disease resistance protein RPP13-like</fullName>
    </submittedName>
</protein>